<keyword evidence="2" id="KW-0238">DNA-binding</keyword>
<evidence type="ECO:0000313" key="8">
    <source>
        <dbReference type="Proteomes" id="UP000887577"/>
    </source>
</evidence>
<keyword evidence="5" id="KW-0539">Nucleus</keyword>
<evidence type="ECO:0000313" key="9">
    <source>
        <dbReference type="WBParaSite" id="PSU_v2.g9858.t1"/>
    </source>
</evidence>
<dbReference type="InterPro" id="IPR000536">
    <property type="entry name" value="Nucl_hrmn_rcpt_lig-bd"/>
</dbReference>
<feature type="domain" description="NR LBD" evidence="7">
    <location>
        <begin position="129"/>
        <end position="215"/>
    </location>
</feature>
<sequence length="215" mass="24114">MQTLNLRQSSFNTGDSSFDLLPHSSNLGTPPRGASKSSSSILLLRQIRYAASAPEIIINEIKSDECKNEKLENYAVSGLEESPGDADEIEEEEVEEEEEEEEMEDDEDDEIPAAAAETTNSCLLFHSTPNKNLIHELIDVDRLELLINLRGLQIRGGPPNCDETAAASSRLSRIGDEIVEQLVEWTKVLPFYNELPVEVHTHLLTQRWSELVCFF</sequence>
<protein>
    <submittedName>
        <fullName evidence="9">NR LBD domain-containing protein</fullName>
    </submittedName>
</protein>
<dbReference type="WBParaSite" id="PSU_v2.g9858.t1">
    <property type="protein sequence ID" value="PSU_v2.g9858.t1"/>
    <property type="gene ID" value="PSU_v2.g9858"/>
</dbReference>
<evidence type="ECO:0000259" key="7">
    <source>
        <dbReference type="PROSITE" id="PS51843"/>
    </source>
</evidence>
<dbReference type="Proteomes" id="UP000887577">
    <property type="component" value="Unplaced"/>
</dbReference>
<evidence type="ECO:0000256" key="2">
    <source>
        <dbReference type="ARBA" id="ARBA00023125"/>
    </source>
</evidence>
<feature type="region of interest" description="Disordered" evidence="6">
    <location>
        <begin position="76"/>
        <end position="110"/>
    </location>
</feature>
<evidence type="ECO:0000256" key="1">
    <source>
        <dbReference type="ARBA" id="ARBA00023015"/>
    </source>
</evidence>
<reference evidence="9" key="1">
    <citation type="submission" date="2022-11" db="UniProtKB">
        <authorList>
            <consortium name="WormBaseParasite"/>
        </authorList>
    </citation>
    <scope>IDENTIFICATION</scope>
</reference>
<dbReference type="GO" id="GO:0003677">
    <property type="term" value="F:DNA binding"/>
    <property type="evidence" value="ECO:0007669"/>
    <property type="project" value="UniProtKB-KW"/>
</dbReference>
<keyword evidence="8" id="KW-1185">Reference proteome</keyword>
<evidence type="ECO:0000256" key="6">
    <source>
        <dbReference type="SAM" id="MobiDB-lite"/>
    </source>
</evidence>
<feature type="compositionally biased region" description="Acidic residues" evidence="6">
    <location>
        <begin position="82"/>
        <end position="110"/>
    </location>
</feature>
<evidence type="ECO:0000256" key="5">
    <source>
        <dbReference type="ARBA" id="ARBA00023242"/>
    </source>
</evidence>
<accession>A0A914ZC07</accession>
<dbReference type="SUPFAM" id="SSF48508">
    <property type="entry name" value="Nuclear receptor ligand-binding domain"/>
    <property type="match status" value="1"/>
</dbReference>
<evidence type="ECO:0000256" key="3">
    <source>
        <dbReference type="ARBA" id="ARBA00023163"/>
    </source>
</evidence>
<keyword evidence="1" id="KW-0805">Transcription regulation</keyword>
<dbReference type="Gene3D" id="1.10.565.10">
    <property type="entry name" value="Retinoid X Receptor"/>
    <property type="match status" value="1"/>
</dbReference>
<keyword evidence="3" id="KW-0804">Transcription</keyword>
<organism evidence="8 9">
    <name type="scientific">Panagrolaimus superbus</name>
    <dbReference type="NCBI Taxonomy" id="310955"/>
    <lineage>
        <taxon>Eukaryota</taxon>
        <taxon>Metazoa</taxon>
        <taxon>Ecdysozoa</taxon>
        <taxon>Nematoda</taxon>
        <taxon>Chromadorea</taxon>
        <taxon>Rhabditida</taxon>
        <taxon>Tylenchina</taxon>
        <taxon>Panagrolaimomorpha</taxon>
        <taxon>Panagrolaimoidea</taxon>
        <taxon>Panagrolaimidae</taxon>
        <taxon>Panagrolaimus</taxon>
    </lineage>
</organism>
<keyword evidence="4" id="KW-0675">Receptor</keyword>
<dbReference type="InterPro" id="IPR050200">
    <property type="entry name" value="Nuclear_hormone_rcpt_NR3"/>
</dbReference>
<name>A0A914ZC07_9BILA</name>
<dbReference type="PANTHER" id="PTHR48092">
    <property type="entry name" value="KNIRPS-RELATED PROTEIN-RELATED"/>
    <property type="match status" value="1"/>
</dbReference>
<evidence type="ECO:0000256" key="4">
    <source>
        <dbReference type="ARBA" id="ARBA00023170"/>
    </source>
</evidence>
<proteinExistence type="predicted"/>
<dbReference type="PROSITE" id="PS51843">
    <property type="entry name" value="NR_LBD"/>
    <property type="match status" value="1"/>
</dbReference>
<dbReference type="AlphaFoldDB" id="A0A914ZC07"/>
<dbReference type="InterPro" id="IPR035500">
    <property type="entry name" value="NHR-like_dom_sf"/>
</dbReference>